<keyword evidence="1" id="KW-0732">Signal</keyword>
<dbReference type="PROSITE" id="PS51257">
    <property type="entry name" value="PROKAR_LIPOPROTEIN"/>
    <property type="match status" value="1"/>
</dbReference>
<feature type="signal peptide" evidence="1">
    <location>
        <begin position="1"/>
        <end position="22"/>
    </location>
</feature>
<sequence>MRKRLLGICAALLLLVGISACGGNSGNKDASASNNYADDSAMQVIASGLEARWRLADQQDASGKEATATDYKKWIDAELKKDKPLRNSKFKNSDMQKDVIDYIKLLEDSREVVEKYPITGTDFFTKWSETYDKRTAVIKKFVDKYNLKVSDQYADKLKELVDNGKAAQAQNDEKEAVNALVSSLQWNTTDDGYGSYTLTATGQNTTKYNIKDLSIVLSLYDQNGVKQEETYTNIDSWKAGETVKLEAYPSAAPARVEASVDYFDTSSE</sequence>
<organism evidence="2 3">
    <name type="scientific">Parafannyhessea umbonata</name>
    <dbReference type="NCBI Taxonomy" id="604330"/>
    <lineage>
        <taxon>Bacteria</taxon>
        <taxon>Bacillati</taxon>
        <taxon>Actinomycetota</taxon>
        <taxon>Coriobacteriia</taxon>
        <taxon>Coriobacteriales</taxon>
        <taxon>Atopobiaceae</taxon>
        <taxon>Parafannyhessea</taxon>
    </lineage>
</organism>
<feature type="chain" id="PRO_5039013723" evidence="1">
    <location>
        <begin position="23"/>
        <end position="268"/>
    </location>
</feature>
<reference evidence="2 3" key="1">
    <citation type="submission" date="2020-04" db="EMBL/GenBank/DDBJ databases">
        <authorList>
            <person name="Hitch T.C.A."/>
            <person name="Wylensek D."/>
            <person name="Clavel T."/>
        </authorList>
    </citation>
    <scope>NUCLEOTIDE SEQUENCE [LARGE SCALE GENOMIC DNA]</scope>
    <source>
        <strain evidence="2 3">105184</strain>
    </source>
</reference>
<gene>
    <name evidence="2" type="ORF">HF885_04345</name>
</gene>
<evidence type="ECO:0000256" key="1">
    <source>
        <dbReference type="SAM" id="SignalP"/>
    </source>
</evidence>
<dbReference type="NCBIfam" id="NF038353">
    <property type="entry name" value="FxLYD_dom"/>
    <property type="match status" value="1"/>
</dbReference>
<dbReference type="EMBL" id="JABAGR010000003">
    <property type="protein sequence ID" value="NMF25674.1"/>
    <property type="molecule type" value="Genomic_DNA"/>
</dbReference>
<dbReference type="Proteomes" id="UP000565613">
    <property type="component" value="Unassembled WGS sequence"/>
</dbReference>
<accession>A0A7X9TA48</accession>
<evidence type="ECO:0000313" key="2">
    <source>
        <dbReference type="EMBL" id="NMF25674.1"/>
    </source>
</evidence>
<dbReference type="RefSeq" id="WP_170103730.1">
    <property type="nucleotide sequence ID" value="NZ_JABAGR010000003.1"/>
</dbReference>
<dbReference type="AlphaFoldDB" id="A0A7X9TA48"/>
<comment type="caution">
    <text evidence="2">The sequence shown here is derived from an EMBL/GenBank/DDBJ whole genome shotgun (WGS) entry which is preliminary data.</text>
</comment>
<evidence type="ECO:0000313" key="3">
    <source>
        <dbReference type="Proteomes" id="UP000565613"/>
    </source>
</evidence>
<proteinExistence type="predicted"/>
<dbReference type="InterPro" id="IPR047676">
    <property type="entry name" value="FxLYD_dom"/>
</dbReference>
<protein>
    <submittedName>
        <fullName evidence="2">Uncharacterized protein</fullName>
    </submittedName>
</protein>
<name>A0A7X9TA48_9ACTN</name>